<sequence length="261" mass="29179">MGRVAMASSRRTRGTKKAPTARRRALPAALVINLARRKDRWAEIKSRLQRIEGLAFERLEAVDGKEKIEQSEVAAAWNTAGNWRYVTRMFEGGQKCGYTVKDLALTAGERGCAASHVKAWRRCAASRKALLVMEDDARPKRVFAAALGNALQELRGKAAQVLWLGYVRAAPWRRTVGPTVREAEYLWTTVAYVLWPSGARKLLQALPVNQPVDNFMSNLVSQRKLKGFAVVPPLVSQAKPWNEDNDIVHSDDKAWVQNCAK</sequence>
<evidence type="ECO:0000256" key="4">
    <source>
        <dbReference type="SAM" id="MobiDB-lite"/>
    </source>
</evidence>
<evidence type="ECO:0000313" key="6">
    <source>
        <dbReference type="EMBL" id="CAJ1388590.1"/>
    </source>
</evidence>
<evidence type="ECO:0000313" key="7">
    <source>
        <dbReference type="Proteomes" id="UP001178507"/>
    </source>
</evidence>
<keyword evidence="2" id="KW-0328">Glycosyltransferase</keyword>
<dbReference type="Pfam" id="PF01755">
    <property type="entry name" value="Glyco_transf_25"/>
    <property type="match status" value="1"/>
</dbReference>
<evidence type="ECO:0000256" key="3">
    <source>
        <dbReference type="ARBA" id="ARBA00022679"/>
    </source>
</evidence>
<accession>A0AA36MYW9</accession>
<dbReference type="InterPro" id="IPR050757">
    <property type="entry name" value="Collagen_mod_GT25"/>
</dbReference>
<dbReference type="InterPro" id="IPR002654">
    <property type="entry name" value="Glyco_trans_25"/>
</dbReference>
<dbReference type="AlphaFoldDB" id="A0AA36MYW9"/>
<evidence type="ECO:0000256" key="1">
    <source>
        <dbReference type="ARBA" id="ARBA00006721"/>
    </source>
</evidence>
<name>A0AA36MYW9_9DINO</name>
<dbReference type="PANTHER" id="PTHR10730:SF53">
    <property type="entry name" value="GLYCOSYLTRANSFERASE 25 FAMILY MEMBER"/>
    <property type="match status" value="1"/>
</dbReference>
<feature type="region of interest" description="Disordered" evidence="4">
    <location>
        <begin position="1"/>
        <end position="22"/>
    </location>
</feature>
<dbReference type="Proteomes" id="UP001178507">
    <property type="component" value="Unassembled WGS sequence"/>
</dbReference>
<evidence type="ECO:0000259" key="5">
    <source>
        <dbReference type="Pfam" id="PF01755"/>
    </source>
</evidence>
<comment type="caution">
    <text evidence="6">The sequence shown here is derived from an EMBL/GenBank/DDBJ whole genome shotgun (WGS) entry which is preliminary data.</text>
</comment>
<dbReference type="CDD" id="cd06532">
    <property type="entry name" value="Glyco_transf_25"/>
    <property type="match status" value="1"/>
</dbReference>
<organism evidence="6 7">
    <name type="scientific">Effrenium voratum</name>
    <dbReference type="NCBI Taxonomy" id="2562239"/>
    <lineage>
        <taxon>Eukaryota</taxon>
        <taxon>Sar</taxon>
        <taxon>Alveolata</taxon>
        <taxon>Dinophyceae</taxon>
        <taxon>Suessiales</taxon>
        <taxon>Symbiodiniaceae</taxon>
        <taxon>Effrenium</taxon>
    </lineage>
</organism>
<proteinExistence type="inferred from homology"/>
<feature type="compositionally biased region" description="Basic residues" evidence="4">
    <location>
        <begin position="10"/>
        <end position="22"/>
    </location>
</feature>
<reference evidence="6" key="1">
    <citation type="submission" date="2023-08" db="EMBL/GenBank/DDBJ databases">
        <authorList>
            <person name="Chen Y."/>
            <person name="Shah S."/>
            <person name="Dougan E. K."/>
            <person name="Thang M."/>
            <person name="Chan C."/>
        </authorList>
    </citation>
    <scope>NUCLEOTIDE SEQUENCE</scope>
</reference>
<keyword evidence="3" id="KW-0808">Transferase</keyword>
<evidence type="ECO:0000256" key="2">
    <source>
        <dbReference type="ARBA" id="ARBA00022676"/>
    </source>
</evidence>
<dbReference type="GO" id="GO:0016740">
    <property type="term" value="F:transferase activity"/>
    <property type="evidence" value="ECO:0007669"/>
    <property type="project" value="UniProtKB-KW"/>
</dbReference>
<comment type="similarity">
    <text evidence="1">Belongs to the glycosyltransferase 25 family.</text>
</comment>
<dbReference type="EMBL" id="CAUJNA010001713">
    <property type="protein sequence ID" value="CAJ1388590.1"/>
    <property type="molecule type" value="Genomic_DNA"/>
</dbReference>
<feature type="domain" description="Glycosyl transferase family 25" evidence="5">
    <location>
        <begin position="29"/>
        <end position="183"/>
    </location>
</feature>
<gene>
    <name evidence="6" type="ORF">EVOR1521_LOCUS14417</name>
</gene>
<protein>
    <recommendedName>
        <fullName evidence="5">Glycosyl transferase family 25 domain-containing protein</fullName>
    </recommendedName>
</protein>
<keyword evidence="7" id="KW-1185">Reference proteome</keyword>
<dbReference type="PANTHER" id="PTHR10730">
    <property type="entry name" value="PROCOLLAGEN-LYSINE,2-OXOGLUTARATE 5-DIOXYGENASE/GLYCOSYLTRANSFERASE 25 FAMILY MEMBER"/>
    <property type="match status" value="1"/>
</dbReference>